<evidence type="ECO:0000256" key="1">
    <source>
        <dbReference type="SAM" id="MobiDB-lite"/>
    </source>
</evidence>
<accession>A0A8X6JA74</accession>
<proteinExistence type="predicted"/>
<feature type="compositionally biased region" description="Polar residues" evidence="1">
    <location>
        <begin position="29"/>
        <end position="38"/>
    </location>
</feature>
<organism evidence="2 3">
    <name type="scientific">Trichonephila clavata</name>
    <name type="common">Joro spider</name>
    <name type="synonym">Nephila clavata</name>
    <dbReference type="NCBI Taxonomy" id="2740835"/>
    <lineage>
        <taxon>Eukaryota</taxon>
        <taxon>Metazoa</taxon>
        <taxon>Ecdysozoa</taxon>
        <taxon>Arthropoda</taxon>
        <taxon>Chelicerata</taxon>
        <taxon>Arachnida</taxon>
        <taxon>Araneae</taxon>
        <taxon>Araneomorphae</taxon>
        <taxon>Entelegynae</taxon>
        <taxon>Araneoidea</taxon>
        <taxon>Nephilidae</taxon>
        <taxon>Trichonephila</taxon>
    </lineage>
</organism>
<reference evidence="2" key="1">
    <citation type="submission" date="2020-07" db="EMBL/GenBank/DDBJ databases">
        <title>Multicomponent nature underlies the extraordinary mechanical properties of spider dragline silk.</title>
        <authorList>
            <person name="Kono N."/>
            <person name="Nakamura H."/>
            <person name="Mori M."/>
            <person name="Yoshida Y."/>
            <person name="Ohtoshi R."/>
            <person name="Malay A.D."/>
            <person name="Moran D.A.P."/>
            <person name="Tomita M."/>
            <person name="Numata K."/>
            <person name="Arakawa K."/>
        </authorList>
    </citation>
    <scope>NUCLEOTIDE SEQUENCE</scope>
</reference>
<keyword evidence="3" id="KW-1185">Reference proteome</keyword>
<feature type="non-terminal residue" evidence="2">
    <location>
        <position position="63"/>
    </location>
</feature>
<evidence type="ECO:0000313" key="3">
    <source>
        <dbReference type="Proteomes" id="UP000887116"/>
    </source>
</evidence>
<feature type="region of interest" description="Disordered" evidence="1">
    <location>
        <begin position="1"/>
        <end position="38"/>
    </location>
</feature>
<dbReference type="AlphaFoldDB" id="A0A8X6JA74"/>
<gene>
    <name evidence="2" type="ORF">TNCT_594431</name>
</gene>
<dbReference type="Proteomes" id="UP000887116">
    <property type="component" value="Unassembled WGS sequence"/>
</dbReference>
<name>A0A8X6JA74_TRICU</name>
<protein>
    <submittedName>
        <fullName evidence="2">Uncharacterized protein</fullName>
    </submittedName>
</protein>
<evidence type="ECO:0000313" key="2">
    <source>
        <dbReference type="EMBL" id="GFR27150.1"/>
    </source>
</evidence>
<sequence>MTPARAANDAEQKSGHPLTLRPLAADDTFSPSTLGSSAQIDKKRENRLLCYVPIDGVVSIGQG</sequence>
<comment type="caution">
    <text evidence="2">The sequence shown here is derived from an EMBL/GenBank/DDBJ whole genome shotgun (WGS) entry which is preliminary data.</text>
</comment>
<dbReference type="EMBL" id="BMAO01008875">
    <property type="protein sequence ID" value="GFR27150.1"/>
    <property type="molecule type" value="Genomic_DNA"/>
</dbReference>